<organism evidence="3 4">
    <name type="scientific">Agromyces bauzanensis</name>
    <dbReference type="NCBI Taxonomy" id="1308924"/>
    <lineage>
        <taxon>Bacteria</taxon>
        <taxon>Bacillati</taxon>
        <taxon>Actinomycetota</taxon>
        <taxon>Actinomycetes</taxon>
        <taxon>Micrococcales</taxon>
        <taxon>Microbacteriaceae</taxon>
        <taxon>Agromyces</taxon>
    </lineage>
</organism>
<dbReference type="Gene3D" id="3.20.20.70">
    <property type="entry name" value="Aldolase class I"/>
    <property type="match status" value="1"/>
</dbReference>
<sequence length="697" mass="76827">MSDIIEWGNSAVTLRIALDGEGRAVIVGLDLTGTAPDDIPARIATTPSEVLVAGGRLPTAQRHIALGTSLELRYVSHEIATNLAGSTLELVQRARSGIRLRTTFTTYGELPVIRVLQEVTNDSETPVTLEHLSSLTLNGFVRFRDADWRERTRLRIPHNTFYAEFNWTEHTLPSLGIVDVGFAETGDHSSKSRICVSNVGSQSTTEYLPMGALQDLGRDRTWAWQIEANGSWQWEVGDHLAAIYLSAGGPNDQEHHWHRVLAPGESFSAAPLAMACTPGRLEDALQALTRYRRVVRRPNEDDERLPIVFNDFMNSLMGDPTEERLLPVITAAAAAGSEYFCVDAGWYADEAGWWDTVGEWRESSVRFPHGFVRIFDAIRDAGMIPGLWLEPDVVGVESPVAAELPPEVFFQRHGARVDSLGRHQLDFRNPAVVRRLDWIVDRLIGDYGLGYLKFDYNINGGIGTDVDADSSGDALLEHHRAFLRWIRALFERHPGLVIEDCASGGARVDYATLAEFSILSTSDQADHVRYATIAAGAPSGVTPEQAGVWVYPQPEFGREELRFAIVNGMLARPQLSGGMWKLDESQLATVAEAMAIYRSYRDRIPEMVPVWPLGLPGWYDDWVVQGLSGDNGILLAVWRRGGGPDTIRVPLPGSEPGPRVNVLFPTDVATGLEWDDEGACLLVTLPEPLAARLIGIG</sequence>
<dbReference type="InterPro" id="IPR050985">
    <property type="entry name" value="Alpha-glycosidase_related"/>
</dbReference>
<dbReference type="InterPro" id="IPR017853">
    <property type="entry name" value="GH"/>
</dbReference>
<keyword evidence="2" id="KW-0326">Glycosidase</keyword>
<keyword evidence="4" id="KW-1185">Reference proteome</keyword>
<evidence type="ECO:0000313" key="3">
    <source>
        <dbReference type="EMBL" id="GGJ83372.1"/>
    </source>
</evidence>
<gene>
    <name evidence="3" type="ORF">GCM10011372_22130</name>
</gene>
<dbReference type="GO" id="GO:0016052">
    <property type="term" value="P:carbohydrate catabolic process"/>
    <property type="evidence" value="ECO:0007669"/>
    <property type="project" value="InterPro"/>
</dbReference>
<dbReference type="PANTHER" id="PTHR43053">
    <property type="entry name" value="GLYCOSIDASE FAMILY 31"/>
    <property type="match status" value="1"/>
</dbReference>
<name>A0A917PKW5_9MICO</name>
<evidence type="ECO:0000256" key="2">
    <source>
        <dbReference type="ARBA" id="ARBA00023295"/>
    </source>
</evidence>
<dbReference type="EMBL" id="BMMD01000012">
    <property type="protein sequence ID" value="GGJ83372.1"/>
    <property type="molecule type" value="Genomic_DNA"/>
</dbReference>
<dbReference type="GO" id="GO:0004557">
    <property type="term" value="F:alpha-galactosidase activity"/>
    <property type="evidence" value="ECO:0007669"/>
    <property type="project" value="InterPro"/>
</dbReference>
<keyword evidence="1" id="KW-0378">Hydrolase</keyword>
<proteinExistence type="predicted"/>
<dbReference type="PANTHER" id="PTHR43053:SF3">
    <property type="entry name" value="ALPHA-GALACTOSIDASE C-RELATED"/>
    <property type="match status" value="1"/>
</dbReference>
<dbReference type="Gene3D" id="2.70.98.60">
    <property type="entry name" value="alpha-galactosidase from lactobacil brevis"/>
    <property type="match status" value="1"/>
</dbReference>
<comment type="caution">
    <text evidence="3">The sequence shown here is derived from an EMBL/GenBank/DDBJ whole genome shotgun (WGS) entry which is preliminary data.</text>
</comment>
<dbReference type="Proteomes" id="UP000636956">
    <property type="component" value="Unassembled WGS sequence"/>
</dbReference>
<dbReference type="RefSeq" id="WP_188743498.1">
    <property type="nucleotide sequence ID" value="NZ_BAABFW010000006.1"/>
</dbReference>
<protein>
    <recommendedName>
        <fullName evidence="5">Alpha-galactosidase</fullName>
    </recommendedName>
</protein>
<evidence type="ECO:0000256" key="1">
    <source>
        <dbReference type="ARBA" id="ARBA00022801"/>
    </source>
</evidence>
<dbReference type="CDD" id="cd14791">
    <property type="entry name" value="GH36"/>
    <property type="match status" value="1"/>
</dbReference>
<dbReference type="InterPro" id="IPR013785">
    <property type="entry name" value="Aldolase_TIM"/>
</dbReference>
<dbReference type="SUPFAM" id="SSF51445">
    <property type="entry name" value="(Trans)glycosidases"/>
    <property type="match status" value="1"/>
</dbReference>
<dbReference type="AlphaFoldDB" id="A0A917PKW5"/>
<dbReference type="InterPro" id="IPR002252">
    <property type="entry name" value="Glyco_hydro_36"/>
</dbReference>
<dbReference type="Pfam" id="PF02065">
    <property type="entry name" value="Melibiase"/>
    <property type="match status" value="1"/>
</dbReference>
<dbReference type="InterPro" id="IPR038417">
    <property type="entry name" value="Alpga-gal_N_sf"/>
</dbReference>
<evidence type="ECO:0000313" key="4">
    <source>
        <dbReference type="Proteomes" id="UP000636956"/>
    </source>
</evidence>
<reference evidence="3" key="1">
    <citation type="journal article" date="2014" name="Int. J. Syst. Evol. Microbiol.">
        <title>Complete genome sequence of Corynebacterium casei LMG S-19264T (=DSM 44701T), isolated from a smear-ripened cheese.</title>
        <authorList>
            <consortium name="US DOE Joint Genome Institute (JGI-PGF)"/>
            <person name="Walter F."/>
            <person name="Albersmeier A."/>
            <person name="Kalinowski J."/>
            <person name="Ruckert C."/>
        </authorList>
    </citation>
    <scope>NUCLEOTIDE SEQUENCE</scope>
    <source>
        <strain evidence="3">CGMCC 1.8984</strain>
    </source>
</reference>
<evidence type="ECO:0008006" key="5">
    <source>
        <dbReference type="Google" id="ProtNLM"/>
    </source>
</evidence>
<reference evidence="3" key="2">
    <citation type="submission" date="2020-09" db="EMBL/GenBank/DDBJ databases">
        <authorList>
            <person name="Sun Q."/>
            <person name="Zhou Y."/>
        </authorList>
    </citation>
    <scope>NUCLEOTIDE SEQUENCE</scope>
    <source>
        <strain evidence="3">CGMCC 1.8984</strain>
    </source>
</reference>
<dbReference type="PRINTS" id="PR00743">
    <property type="entry name" value="GLHYDRLASE36"/>
</dbReference>
<accession>A0A917PKW5</accession>